<accession>A0A498MJL0</accession>
<gene>
    <name evidence="2" type="ORF">ROHU_024068</name>
</gene>
<comment type="caution">
    <text evidence="2">The sequence shown here is derived from an EMBL/GenBank/DDBJ whole genome shotgun (WGS) entry which is preliminary data.</text>
</comment>
<proteinExistence type="predicted"/>
<protein>
    <submittedName>
        <fullName evidence="2">Uncharacterized protein</fullName>
    </submittedName>
</protein>
<dbReference type="AlphaFoldDB" id="A0A498MJL0"/>
<evidence type="ECO:0000313" key="3">
    <source>
        <dbReference type="Proteomes" id="UP000290572"/>
    </source>
</evidence>
<evidence type="ECO:0000313" key="2">
    <source>
        <dbReference type="EMBL" id="RXN21489.1"/>
    </source>
</evidence>
<organism evidence="2 3">
    <name type="scientific">Labeo rohita</name>
    <name type="common">Indian major carp</name>
    <name type="synonym">Cyprinus rohita</name>
    <dbReference type="NCBI Taxonomy" id="84645"/>
    <lineage>
        <taxon>Eukaryota</taxon>
        <taxon>Metazoa</taxon>
        <taxon>Chordata</taxon>
        <taxon>Craniata</taxon>
        <taxon>Vertebrata</taxon>
        <taxon>Euteleostomi</taxon>
        <taxon>Actinopterygii</taxon>
        <taxon>Neopterygii</taxon>
        <taxon>Teleostei</taxon>
        <taxon>Ostariophysi</taxon>
        <taxon>Cypriniformes</taxon>
        <taxon>Cyprinidae</taxon>
        <taxon>Labeoninae</taxon>
        <taxon>Labeonini</taxon>
        <taxon>Labeo</taxon>
    </lineage>
</organism>
<reference evidence="2 3" key="1">
    <citation type="submission" date="2018-03" db="EMBL/GenBank/DDBJ databases">
        <title>Draft genome sequence of Rohu Carp (Labeo rohita).</title>
        <authorList>
            <person name="Das P."/>
            <person name="Kushwaha B."/>
            <person name="Joshi C.G."/>
            <person name="Kumar D."/>
            <person name="Nagpure N.S."/>
            <person name="Sahoo L."/>
            <person name="Das S.P."/>
            <person name="Bit A."/>
            <person name="Patnaik S."/>
            <person name="Meher P.K."/>
            <person name="Jayasankar P."/>
            <person name="Koringa P.G."/>
            <person name="Patel N.V."/>
            <person name="Hinsu A.T."/>
            <person name="Kumar R."/>
            <person name="Pandey M."/>
            <person name="Agarwal S."/>
            <person name="Srivastava S."/>
            <person name="Singh M."/>
            <person name="Iquebal M.A."/>
            <person name="Jaiswal S."/>
            <person name="Angadi U.B."/>
            <person name="Kumar N."/>
            <person name="Raza M."/>
            <person name="Shah T.M."/>
            <person name="Rai A."/>
            <person name="Jena J.K."/>
        </authorList>
    </citation>
    <scope>NUCLEOTIDE SEQUENCE [LARGE SCALE GENOMIC DNA]</scope>
    <source>
        <strain evidence="2">DASCIFA01</strain>
        <tissue evidence="2">Testis</tissue>
    </source>
</reference>
<dbReference type="EMBL" id="QBIY01012612">
    <property type="protein sequence ID" value="RXN21489.1"/>
    <property type="molecule type" value="Genomic_DNA"/>
</dbReference>
<sequence>MAISFESFEASEAWLGFYKIQCSSQDAPKEQRELCNPITGTLASTGLGTADGDPSTPHARYGVQTQSLVSRYRLALTVPELRPRCRTTRADIFIRLARSPALSSSLSLFPALNPFPPPSQPLTSPAARQSNLGHPAPSRAPAATQHGYISAYASARIGNRDDGSSSREHDRRPRATRE</sequence>
<keyword evidence="3" id="KW-1185">Reference proteome</keyword>
<evidence type="ECO:0000256" key="1">
    <source>
        <dbReference type="SAM" id="MobiDB-lite"/>
    </source>
</evidence>
<dbReference type="Proteomes" id="UP000290572">
    <property type="component" value="Unassembled WGS sequence"/>
</dbReference>
<feature type="region of interest" description="Disordered" evidence="1">
    <location>
        <begin position="117"/>
        <end position="178"/>
    </location>
</feature>
<feature type="compositionally biased region" description="Basic and acidic residues" evidence="1">
    <location>
        <begin position="158"/>
        <end position="178"/>
    </location>
</feature>
<name>A0A498MJL0_LABRO</name>